<evidence type="ECO:0000256" key="2">
    <source>
        <dbReference type="ARBA" id="ARBA00022670"/>
    </source>
</evidence>
<dbReference type="SUPFAM" id="SSF52096">
    <property type="entry name" value="ClpP/crotonase"/>
    <property type="match status" value="1"/>
</dbReference>
<dbReference type="Gene3D" id="3.90.226.10">
    <property type="entry name" value="2-enoyl-CoA Hydratase, Chain A, domain 1"/>
    <property type="match status" value="1"/>
</dbReference>
<dbReference type="CDD" id="cd07023">
    <property type="entry name" value="S49_Sppa_N_C"/>
    <property type="match status" value="1"/>
</dbReference>
<reference evidence="6 7" key="1">
    <citation type="submission" date="2019-08" db="EMBL/GenBank/DDBJ databases">
        <authorList>
            <person name="Luo N."/>
        </authorList>
    </citation>
    <scope>NUCLEOTIDE SEQUENCE [LARGE SCALE GENOMIC DNA]</scope>
    <source>
        <strain evidence="6 7">NCIMB 9442</strain>
    </source>
</reference>
<evidence type="ECO:0000259" key="5">
    <source>
        <dbReference type="Pfam" id="PF01343"/>
    </source>
</evidence>
<accession>A0ABS0J0A0</accession>
<dbReference type="RefSeq" id="WP_196608088.1">
    <property type="nucleotide sequence ID" value="NZ_VRYY01000043.1"/>
</dbReference>
<evidence type="ECO:0000256" key="3">
    <source>
        <dbReference type="ARBA" id="ARBA00022801"/>
    </source>
</evidence>
<dbReference type="InterPro" id="IPR029045">
    <property type="entry name" value="ClpP/crotonase-like_dom_sf"/>
</dbReference>
<dbReference type="InterPro" id="IPR047272">
    <property type="entry name" value="S49_SppA_C"/>
</dbReference>
<keyword evidence="7" id="KW-1185">Reference proteome</keyword>
<dbReference type="InterPro" id="IPR004635">
    <property type="entry name" value="Pept_S49_SppA"/>
</dbReference>
<dbReference type="NCBIfam" id="TIGR00706">
    <property type="entry name" value="SppA_dom"/>
    <property type="match status" value="1"/>
</dbReference>
<evidence type="ECO:0000256" key="4">
    <source>
        <dbReference type="ARBA" id="ARBA00022825"/>
    </source>
</evidence>
<organism evidence="6 7">
    <name type="scientific">Nitratidesulfovibrio oxamicus</name>
    <dbReference type="NCBI Taxonomy" id="32016"/>
    <lineage>
        <taxon>Bacteria</taxon>
        <taxon>Pseudomonadati</taxon>
        <taxon>Thermodesulfobacteriota</taxon>
        <taxon>Desulfovibrionia</taxon>
        <taxon>Desulfovibrionales</taxon>
        <taxon>Desulfovibrionaceae</taxon>
        <taxon>Nitratidesulfovibrio</taxon>
    </lineage>
</organism>
<gene>
    <name evidence="6" type="primary">sppA</name>
    <name evidence="6" type="ORF">FVW20_02085</name>
</gene>
<sequence length="297" mass="31749">MLPTARPSFSQRHPFIFGFLLILAAVALFMGASAALRHLTGGTGPFAGPRVGVVRVEGMIADISKTTAWMDTLRDDPSVRGVLLRVDSPGGGVAASQELLDAVRRMARVKPVVVSMGTVAASGGYYISLGATRVIANPATLTGSIGVKMELPNVQGLMDKLGLARQTLVSGDMKDAGSPFRAMTPQEREYLQALVMDMYDQFVTEVANSRNLPVEKVRAVADGRALTGRQAHELGLVDALGGMDVAMTDLQQLCGIVERPVLVEQPKPSSWLRDALETVLDLQPASRVVTPGFLYVY</sequence>
<dbReference type="PANTHER" id="PTHR42987:SF7">
    <property type="entry name" value="SIGNAL PEPTIDE PEPTIDASE SPPA-RELATED"/>
    <property type="match status" value="1"/>
</dbReference>
<evidence type="ECO:0000256" key="1">
    <source>
        <dbReference type="ARBA" id="ARBA00008683"/>
    </source>
</evidence>
<name>A0ABS0J0A0_9BACT</name>
<dbReference type="PANTHER" id="PTHR42987">
    <property type="entry name" value="PEPTIDASE S49"/>
    <property type="match status" value="1"/>
</dbReference>
<dbReference type="PRINTS" id="PR00127">
    <property type="entry name" value="CLPPROTEASEP"/>
</dbReference>
<protein>
    <submittedName>
        <fullName evidence="6">Signal peptide peptidase SppA</fullName>
    </submittedName>
</protein>
<evidence type="ECO:0000313" key="6">
    <source>
        <dbReference type="EMBL" id="MBG3875845.1"/>
    </source>
</evidence>
<comment type="similarity">
    <text evidence="1">Belongs to the peptidase S49 family.</text>
</comment>
<keyword evidence="4" id="KW-0720">Serine protease</keyword>
<keyword evidence="3" id="KW-0378">Hydrolase</keyword>
<dbReference type="Pfam" id="PF01343">
    <property type="entry name" value="Peptidase_S49"/>
    <property type="match status" value="1"/>
</dbReference>
<dbReference type="Proteomes" id="UP001194469">
    <property type="component" value="Unassembled WGS sequence"/>
</dbReference>
<keyword evidence="2" id="KW-0645">Protease</keyword>
<feature type="domain" description="Peptidase S49" evidence="5">
    <location>
        <begin position="107"/>
        <end position="254"/>
    </location>
</feature>
<comment type="caution">
    <text evidence="6">The sequence shown here is derived from an EMBL/GenBank/DDBJ whole genome shotgun (WGS) entry which is preliminary data.</text>
</comment>
<dbReference type="InterPro" id="IPR001907">
    <property type="entry name" value="ClpP"/>
</dbReference>
<dbReference type="InterPro" id="IPR002142">
    <property type="entry name" value="Peptidase_S49"/>
</dbReference>
<dbReference type="EMBL" id="VRYY01000043">
    <property type="protein sequence ID" value="MBG3875845.1"/>
    <property type="molecule type" value="Genomic_DNA"/>
</dbReference>
<dbReference type="Gene3D" id="6.20.330.10">
    <property type="match status" value="1"/>
</dbReference>
<evidence type="ECO:0000313" key="7">
    <source>
        <dbReference type="Proteomes" id="UP001194469"/>
    </source>
</evidence>
<proteinExistence type="inferred from homology"/>